<dbReference type="RefSeq" id="XP_044334497.1">
    <property type="nucleotide sequence ID" value="XM_044478562.1"/>
</dbReference>
<dbReference type="Gramene" id="TraesWEE_scaffold_094847_01G000300.1">
    <property type="protein sequence ID" value="TraesWEE_scaffold_094847_01G000300.1"/>
    <property type="gene ID" value="TraesWEE_scaffold_094847_01G000300"/>
</dbReference>
<keyword evidence="4" id="KW-1185">Reference proteome</keyword>
<evidence type="ECO:0000259" key="2">
    <source>
        <dbReference type="Pfam" id="PF01370"/>
    </source>
</evidence>
<evidence type="ECO:0000256" key="1">
    <source>
        <dbReference type="ARBA" id="ARBA00023002"/>
    </source>
</evidence>
<reference evidence="3" key="2">
    <citation type="submission" date="2018-10" db="UniProtKB">
        <authorList>
            <consortium name="EnsemblPlants"/>
        </authorList>
    </citation>
    <scope>IDENTIFICATION</scope>
</reference>
<dbReference type="Gramene" id="TraesPARA_EIv1.0_0742040.1">
    <property type="protein sequence ID" value="TraesPARA_EIv1.0_0742040.1.CDS"/>
    <property type="gene ID" value="TraesPARA_EIv1.0_0742040"/>
</dbReference>
<proteinExistence type="predicted"/>
<dbReference type="Gramene" id="TraesKAR2D01G0424510.1">
    <property type="protein sequence ID" value="cds.TraesKAR2D01G0424510.1"/>
    <property type="gene ID" value="TraesKAR2D01G0424510"/>
</dbReference>
<evidence type="ECO:0000313" key="3">
    <source>
        <dbReference type="EnsemblPlants" id="TraesCS2D02G481500.1"/>
    </source>
</evidence>
<dbReference type="FunFam" id="3.40.50.720:FF:000428">
    <property type="entry name" value="Leucoanthocyanidin reductase"/>
    <property type="match status" value="1"/>
</dbReference>
<dbReference type="InterPro" id="IPR036291">
    <property type="entry name" value="NAD(P)-bd_dom_sf"/>
</dbReference>
<dbReference type="SMR" id="A0A3B6DL69"/>
<dbReference type="Gramene" id="TraesSTA2D03G01258710.1">
    <property type="protein sequence ID" value="TraesSTA2D03G01258710.1"/>
    <property type="gene ID" value="TraesSTA2D03G01258710"/>
</dbReference>
<dbReference type="Gramene" id="TraesCS2D03G1076100.1">
    <property type="protein sequence ID" value="TraesCS2D03G1076100.1.CDS"/>
    <property type="gene ID" value="TraesCS2D03G1076100"/>
</dbReference>
<dbReference type="PANTHER" id="PTHR10366:SF608">
    <property type="entry name" value="NAD-DEPENDENT EPIMERASE_DEHYDRATASE DOMAIN-CONTAINING PROTEIN"/>
    <property type="match status" value="1"/>
</dbReference>
<keyword evidence="1" id="KW-0560">Oxidoreductase</keyword>
<dbReference type="GeneID" id="123054724"/>
<dbReference type="Proteomes" id="UP000019116">
    <property type="component" value="Chromosome 2D"/>
</dbReference>
<dbReference type="Gramene" id="TraesLAC2D03G01221550.1">
    <property type="protein sequence ID" value="TraesLAC2D03G01221550.1"/>
    <property type="gene ID" value="TraesLAC2D03G01221550"/>
</dbReference>
<dbReference type="Gramene" id="TraesCS2D02G481500.1">
    <property type="protein sequence ID" value="TraesCS2D02G481500.1"/>
    <property type="gene ID" value="TraesCS2D02G481500"/>
</dbReference>
<dbReference type="PANTHER" id="PTHR10366">
    <property type="entry name" value="NAD DEPENDENT EPIMERASE/DEHYDRATASE"/>
    <property type="match status" value="1"/>
</dbReference>
<dbReference type="InterPro" id="IPR001509">
    <property type="entry name" value="Epimerase_deHydtase"/>
</dbReference>
<sequence length="342" mass="36780">MASAAGDRTRRKTACVTGGNGYIASALVKMLLEKGYAVKTTVRNPDDMEKNSHLKDLQALGPLEILRADLDQEGSFDGAVAGCDYAFLVAAPVNLYAENPEKDVIEPAVHGTLNVMRSCVRAGTVRRVVLTSSAAAVSSRPLQGDGHVLDEESWSDVEFLRSRKNGTWPYPVSKVLLEKAASAFALEHGISLVTVCPVVTVGAVPAAKVNTSVPDILSLLSGEDARFSKLELIEKATGSIPMVHVDDLCRAELFLAEEEAASGRYNCGSVNTTVVGLARFLAAKYPQYNVKTDRFAGLTEKPRVCISSAKLVGEGFEFMYKTLDEIYDDVVEYGRALGILPC</sequence>
<dbReference type="SUPFAM" id="SSF51735">
    <property type="entry name" value="NAD(P)-binding Rossmann-fold domains"/>
    <property type="match status" value="1"/>
</dbReference>
<dbReference type="CDD" id="cd08958">
    <property type="entry name" value="FR_SDR_e"/>
    <property type="match status" value="1"/>
</dbReference>
<dbReference type="InterPro" id="IPR050425">
    <property type="entry name" value="NAD(P)_dehydrat-like"/>
</dbReference>
<evidence type="ECO:0000313" key="4">
    <source>
        <dbReference type="Proteomes" id="UP000019116"/>
    </source>
</evidence>
<organism evidence="3">
    <name type="scientific">Triticum aestivum</name>
    <name type="common">Wheat</name>
    <dbReference type="NCBI Taxonomy" id="4565"/>
    <lineage>
        <taxon>Eukaryota</taxon>
        <taxon>Viridiplantae</taxon>
        <taxon>Streptophyta</taxon>
        <taxon>Embryophyta</taxon>
        <taxon>Tracheophyta</taxon>
        <taxon>Spermatophyta</taxon>
        <taxon>Magnoliopsida</taxon>
        <taxon>Liliopsida</taxon>
        <taxon>Poales</taxon>
        <taxon>Poaceae</taxon>
        <taxon>BOP clade</taxon>
        <taxon>Pooideae</taxon>
        <taxon>Triticodae</taxon>
        <taxon>Triticeae</taxon>
        <taxon>Triticinae</taxon>
        <taxon>Triticum</taxon>
    </lineage>
</organism>
<dbReference type="OMA" id="LRAMEMS"/>
<dbReference type="Gramene" id="TraesLDM2D03G01270910.1">
    <property type="protein sequence ID" value="TraesLDM2D03G01270910.1"/>
    <property type="gene ID" value="TraesLDM2D03G01270910"/>
</dbReference>
<dbReference type="STRING" id="4565.A0A3B6DL69"/>
<dbReference type="EnsemblPlants" id="TraesCS2D02G481500.1">
    <property type="protein sequence ID" value="TraesCS2D02G481500.1"/>
    <property type="gene ID" value="TraesCS2D02G481500"/>
</dbReference>
<reference evidence="3" key="1">
    <citation type="submission" date="2018-08" db="EMBL/GenBank/DDBJ databases">
        <authorList>
            <person name="Rossello M."/>
        </authorList>
    </citation>
    <scope>NUCLEOTIDE SEQUENCE [LARGE SCALE GENOMIC DNA]</scope>
    <source>
        <strain evidence="3">cv. Chinese Spring</strain>
    </source>
</reference>
<dbReference type="AlphaFoldDB" id="A0A3B6DL69"/>
<dbReference type="Pfam" id="PF01370">
    <property type="entry name" value="Epimerase"/>
    <property type="match status" value="1"/>
</dbReference>
<dbReference type="Gramene" id="TraesMAC2D03G01267950.1">
    <property type="protein sequence ID" value="TraesMAC2D03G01267950.1"/>
    <property type="gene ID" value="TraesMAC2D03G01267950"/>
</dbReference>
<name>A0A3B6DL69_WHEAT</name>
<protein>
    <recommendedName>
        <fullName evidence="2">NAD-dependent epimerase/dehydratase domain-containing protein</fullName>
    </recommendedName>
</protein>
<gene>
    <name evidence="3" type="primary">LOC123054724</name>
</gene>
<dbReference type="GO" id="GO:0016616">
    <property type="term" value="F:oxidoreductase activity, acting on the CH-OH group of donors, NAD or NADP as acceptor"/>
    <property type="evidence" value="ECO:0000318"/>
    <property type="project" value="GO_Central"/>
</dbReference>
<dbReference type="Gramene" id="TraesNOR2D03G01286350.1">
    <property type="protein sequence ID" value="TraesNOR2D03G01286350.1"/>
    <property type="gene ID" value="TraesNOR2D03G01286350"/>
</dbReference>
<dbReference type="Gene3D" id="3.40.50.720">
    <property type="entry name" value="NAD(P)-binding Rossmann-like Domain"/>
    <property type="match status" value="1"/>
</dbReference>
<dbReference type="OrthoDB" id="2735536at2759"/>
<accession>A0A3B6DL69</accession>
<feature type="domain" description="NAD-dependent epimerase/dehydratase" evidence="2">
    <location>
        <begin position="15"/>
        <end position="268"/>
    </location>
</feature>